<protein>
    <submittedName>
        <fullName evidence="9">QacE family quaternary ammonium compound efflux SMR transporter</fullName>
    </submittedName>
</protein>
<evidence type="ECO:0000256" key="1">
    <source>
        <dbReference type="ARBA" id="ARBA00004651"/>
    </source>
</evidence>
<dbReference type="Gene3D" id="1.10.3730.20">
    <property type="match status" value="1"/>
</dbReference>
<evidence type="ECO:0000256" key="7">
    <source>
        <dbReference type="RuleBase" id="RU003942"/>
    </source>
</evidence>
<gene>
    <name evidence="9" type="ORF">GCM10007147_20580</name>
</gene>
<evidence type="ECO:0000313" key="10">
    <source>
        <dbReference type="Proteomes" id="UP000654947"/>
    </source>
</evidence>
<feature type="transmembrane region" description="Helical" evidence="8">
    <location>
        <begin position="58"/>
        <end position="79"/>
    </location>
</feature>
<dbReference type="PANTHER" id="PTHR30561:SF1">
    <property type="entry name" value="MULTIDRUG TRANSPORTER EMRE"/>
    <property type="match status" value="1"/>
</dbReference>
<dbReference type="Pfam" id="PF00893">
    <property type="entry name" value="Multi_Drug_Res"/>
    <property type="match status" value="1"/>
</dbReference>
<evidence type="ECO:0000256" key="8">
    <source>
        <dbReference type="SAM" id="Phobius"/>
    </source>
</evidence>
<dbReference type="InterPro" id="IPR045324">
    <property type="entry name" value="Small_multidrug_res"/>
</dbReference>
<dbReference type="AlphaFoldDB" id="A0A918XCC8"/>
<keyword evidence="5 8" id="KW-1133">Transmembrane helix</keyword>
<evidence type="ECO:0000256" key="2">
    <source>
        <dbReference type="ARBA" id="ARBA00022448"/>
    </source>
</evidence>
<evidence type="ECO:0000256" key="3">
    <source>
        <dbReference type="ARBA" id="ARBA00022475"/>
    </source>
</evidence>
<accession>A0A918XCC8</accession>
<dbReference type="GO" id="GO:0005886">
    <property type="term" value="C:plasma membrane"/>
    <property type="evidence" value="ECO:0007669"/>
    <property type="project" value="UniProtKB-SubCell"/>
</dbReference>
<dbReference type="EMBL" id="BMXL01000008">
    <property type="protein sequence ID" value="GHD24495.1"/>
    <property type="molecule type" value="Genomic_DNA"/>
</dbReference>
<feature type="transmembrane region" description="Helical" evidence="8">
    <location>
        <begin position="26"/>
        <end position="46"/>
    </location>
</feature>
<dbReference type="RefSeq" id="WP_017577410.1">
    <property type="nucleotide sequence ID" value="NZ_BMXL01000008.1"/>
</dbReference>
<reference evidence="9 10" key="1">
    <citation type="journal article" date="2014" name="Int. J. Syst. Evol. Microbiol.">
        <title>Complete genome sequence of Corynebacterium casei LMG S-19264T (=DSM 44701T), isolated from a smear-ripened cheese.</title>
        <authorList>
            <consortium name="US DOE Joint Genome Institute (JGI-PGF)"/>
            <person name="Walter F."/>
            <person name="Albersmeier A."/>
            <person name="Kalinowski J."/>
            <person name="Ruckert C."/>
        </authorList>
    </citation>
    <scope>NUCLEOTIDE SEQUENCE [LARGE SCALE GENOMIC DNA]</scope>
    <source>
        <strain evidence="9 10">KCTC 19473</strain>
    </source>
</reference>
<evidence type="ECO:0000256" key="6">
    <source>
        <dbReference type="ARBA" id="ARBA00023136"/>
    </source>
</evidence>
<dbReference type="Proteomes" id="UP000654947">
    <property type="component" value="Unassembled WGS sequence"/>
</dbReference>
<evidence type="ECO:0000313" key="9">
    <source>
        <dbReference type="EMBL" id="GHD24495.1"/>
    </source>
</evidence>
<keyword evidence="2" id="KW-0813">Transport</keyword>
<feature type="transmembrane region" description="Helical" evidence="8">
    <location>
        <begin position="85"/>
        <end position="104"/>
    </location>
</feature>
<comment type="similarity">
    <text evidence="7">Belongs to the drug/metabolite transporter (DMT) superfamily. Small multidrug resistance (SMR) (TC 2.A.7.1) family.</text>
</comment>
<comment type="caution">
    <text evidence="9">The sequence shown here is derived from an EMBL/GenBank/DDBJ whole genome shotgun (WGS) entry which is preliminary data.</text>
</comment>
<evidence type="ECO:0000256" key="5">
    <source>
        <dbReference type="ARBA" id="ARBA00022989"/>
    </source>
</evidence>
<sequence length="107" mass="11184">MQWVFLVGAIAAEVFATTSLKFSEGFTKLLPSVFVVVGYATAFFLLSQSLVRGMELGVAYGLWAALGVALVATIGVVFLGESLTWVQTGGIALLIAGVMALEMGGQH</sequence>
<evidence type="ECO:0000256" key="4">
    <source>
        <dbReference type="ARBA" id="ARBA00022692"/>
    </source>
</evidence>
<name>A0A918XCC8_9ACTN</name>
<dbReference type="InterPro" id="IPR037185">
    <property type="entry name" value="EmrE-like"/>
</dbReference>
<keyword evidence="6 8" id="KW-0472">Membrane</keyword>
<comment type="subcellular location">
    <subcellularLocation>
        <location evidence="1 7">Cell membrane</location>
        <topology evidence="1 7">Multi-pass membrane protein</topology>
    </subcellularLocation>
</comment>
<organism evidence="9 10">
    <name type="scientific">Nocardiopsis kunsanensis</name>
    <dbReference type="NCBI Taxonomy" id="141693"/>
    <lineage>
        <taxon>Bacteria</taxon>
        <taxon>Bacillati</taxon>
        <taxon>Actinomycetota</taxon>
        <taxon>Actinomycetes</taxon>
        <taxon>Streptosporangiales</taxon>
        <taxon>Nocardiopsidaceae</taxon>
        <taxon>Nocardiopsis</taxon>
    </lineage>
</organism>
<proteinExistence type="inferred from homology"/>
<dbReference type="InterPro" id="IPR000390">
    <property type="entry name" value="Small_drug/metabolite_transptr"/>
</dbReference>
<keyword evidence="10" id="KW-1185">Reference proteome</keyword>
<dbReference type="PANTHER" id="PTHR30561">
    <property type="entry name" value="SMR FAMILY PROTON-DEPENDENT DRUG EFFLUX TRANSPORTER SUGE"/>
    <property type="match status" value="1"/>
</dbReference>
<dbReference type="SUPFAM" id="SSF103481">
    <property type="entry name" value="Multidrug resistance efflux transporter EmrE"/>
    <property type="match status" value="1"/>
</dbReference>
<keyword evidence="3" id="KW-1003">Cell membrane</keyword>
<dbReference type="FunFam" id="1.10.3730.20:FF:000001">
    <property type="entry name" value="Quaternary ammonium compound resistance transporter SugE"/>
    <property type="match status" value="1"/>
</dbReference>
<dbReference type="GO" id="GO:0022857">
    <property type="term" value="F:transmembrane transporter activity"/>
    <property type="evidence" value="ECO:0007669"/>
    <property type="project" value="InterPro"/>
</dbReference>
<keyword evidence="4 7" id="KW-0812">Transmembrane</keyword>